<comment type="caution">
    <text evidence="2">The sequence shown here is derived from an EMBL/GenBank/DDBJ whole genome shotgun (WGS) entry which is preliminary data.</text>
</comment>
<feature type="chain" id="PRO_5046109893" evidence="1">
    <location>
        <begin position="27"/>
        <end position="581"/>
    </location>
</feature>
<dbReference type="RefSeq" id="WP_191493444.1">
    <property type="nucleotide sequence ID" value="NZ_JACLYY010000005.1"/>
</dbReference>
<name>A0ABS2E8G1_9FIRM</name>
<organism evidence="2 3">
    <name type="scientific">Faecalicatena fissicatena</name>
    <dbReference type="NCBI Taxonomy" id="290055"/>
    <lineage>
        <taxon>Bacteria</taxon>
        <taxon>Bacillati</taxon>
        <taxon>Bacillota</taxon>
        <taxon>Clostridia</taxon>
        <taxon>Lachnospirales</taxon>
        <taxon>Lachnospiraceae</taxon>
        <taxon>Faecalicatena</taxon>
    </lineage>
</organism>
<dbReference type="InterPro" id="IPR010281">
    <property type="entry name" value="DUF885"/>
</dbReference>
<keyword evidence="1" id="KW-0732">Signal</keyword>
<keyword evidence="3" id="KW-1185">Reference proteome</keyword>
<evidence type="ECO:0000313" key="2">
    <source>
        <dbReference type="EMBL" id="MBM6737895.1"/>
    </source>
</evidence>
<sequence>MRKKCTSLMLLICLLLPCLTSCSLFPGPDENDLFRQFTLELFRQEVAADTITLHYTVKEPESYGIQDTPVTLGSFGADTAASAASLENCLALLEDFRYKKLSPENQLTFDVLKSWLETALQGSPYALYEEPLSPLTGVQAQLPILLCEFSFDTPEDVDTYLSLLEEVPAYFDSLISFEQAKSRAGLFMSSRNAQDVLDECAAFTALGDSHYLFSSFQSRLEKLTELTDSQKEACILQHRDLVYDCLFPAYNRLTAAVSALKDTGTNECGLCYYPDGKKYYEYIVKRDTGSARTVPQLQNLTREQMMEDLSAMQSVAPLSQGEGEAPEETKAASIFTLDDSNPEAILADLREKTASSFPSLPEVTAEIKFVQEEMAEYVSPAFYMVPAVDNAEENVIYINQGHLPDDLTLFTTLAHEGYPGHLYQNVYYASTDPDPVRSLLSFGGYTEGWATYVEMLSYYFTGMDEDRALLEQRNASVILGLYALADMGIHYDGWSLTETVAFFRSFGITDTETIRDIYDLILGDPGNYLKYYIGYVEFLELKKTAVREWGEDFSQKRFHKAVLDTGPAPFEIVERAVREAR</sequence>
<accession>A0ABS2E8G1</accession>
<dbReference type="Pfam" id="PF05960">
    <property type="entry name" value="DUF885"/>
    <property type="match status" value="1"/>
</dbReference>
<protein>
    <submittedName>
        <fullName evidence="2">DUF885 domain-containing protein</fullName>
    </submittedName>
</protein>
<dbReference type="PANTHER" id="PTHR33361">
    <property type="entry name" value="GLR0591 PROTEIN"/>
    <property type="match status" value="1"/>
</dbReference>
<proteinExistence type="predicted"/>
<dbReference type="PANTHER" id="PTHR33361:SF2">
    <property type="entry name" value="DUF885 DOMAIN-CONTAINING PROTEIN"/>
    <property type="match status" value="1"/>
</dbReference>
<evidence type="ECO:0000313" key="3">
    <source>
        <dbReference type="Proteomes" id="UP000716906"/>
    </source>
</evidence>
<evidence type="ECO:0000256" key="1">
    <source>
        <dbReference type="SAM" id="SignalP"/>
    </source>
</evidence>
<feature type="signal peptide" evidence="1">
    <location>
        <begin position="1"/>
        <end position="26"/>
    </location>
</feature>
<dbReference type="EMBL" id="JACLYY010000005">
    <property type="protein sequence ID" value="MBM6737895.1"/>
    <property type="molecule type" value="Genomic_DNA"/>
</dbReference>
<reference evidence="2 3" key="1">
    <citation type="journal article" date="2021" name="Sci. Rep.">
        <title>The distribution of antibiotic resistance genes in chicken gut microbiota commensals.</title>
        <authorList>
            <person name="Juricova H."/>
            <person name="Matiasovicova J."/>
            <person name="Kubasova T."/>
            <person name="Cejkova D."/>
            <person name="Rychlik I."/>
        </authorList>
    </citation>
    <scope>NUCLEOTIDE SEQUENCE [LARGE SCALE GENOMIC DNA]</scope>
    <source>
        <strain evidence="2 3">An773</strain>
    </source>
</reference>
<gene>
    <name evidence="2" type="ORF">H7U36_07205</name>
</gene>
<dbReference type="Proteomes" id="UP000716906">
    <property type="component" value="Unassembled WGS sequence"/>
</dbReference>